<name>A0AA96CX96_9BACT</name>
<proteinExistence type="predicted"/>
<accession>A0AA96CX96</accession>
<sequence length="60" mass="6855">MAKKKEIKAEPKDCSKCNESVVIEDLLYCKMRIQSINNPTSIGIVGFVDECGYFRLKKEI</sequence>
<dbReference type="EMBL" id="CP134846">
    <property type="protein sequence ID" value="WNL16289.1"/>
    <property type="molecule type" value="Genomic_DNA"/>
</dbReference>
<reference evidence="1" key="1">
    <citation type="submission" date="2023-09" db="EMBL/GenBank/DDBJ databases">
        <title>Arcobacter tbilisiensis sp. nov. isolated from chicken meat in Tbilisi, Georgia.</title>
        <authorList>
            <person name="Matthias R."/>
            <person name="Zautner A.E."/>
        </authorList>
    </citation>
    <scope>NUCLEOTIDE SEQUENCE</scope>
    <source>
        <strain evidence="1">LEO 107</strain>
    </source>
</reference>
<organism evidence="1">
    <name type="scientific">Arcobacter sp. AZ-2023</name>
    <dbReference type="NCBI Taxonomy" id="3074453"/>
    <lineage>
        <taxon>Bacteria</taxon>
        <taxon>Pseudomonadati</taxon>
        <taxon>Campylobacterota</taxon>
        <taxon>Epsilonproteobacteria</taxon>
        <taxon>Campylobacterales</taxon>
        <taxon>Arcobacteraceae</taxon>
        <taxon>Arcobacter</taxon>
    </lineage>
</organism>
<evidence type="ECO:0000313" key="1">
    <source>
        <dbReference type="EMBL" id="WNL16289.1"/>
    </source>
</evidence>
<protein>
    <submittedName>
        <fullName evidence="1">Uncharacterized protein</fullName>
    </submittedName>
</protein>
<dbReference type="AlphaFoldDB" id="A0AA96CX96"/>
<gene>
    <name evidence="1" type="ORF">RJG54_08700</name>
</gene>